<feature type="compositionally biased region" description="Low complexity" evidence="1">
    <location>
        <begin position="416"/>
        <end position="438"/>
    </location>
</feature>
<dbReference type="AlphaFoldDB" id="A0A077TH44"/>
<reference evidence="3" key="2">
    <citation type="submission" date="2014-05" db="EMBL/GenBank/DDBJ databases">
        <authorList>
            <person name="Aslett M.A."/>
            <person name="De Silva N."/>
        </authorList>
    </citation>
    <scope>NUCLEOTIDE SEQUENCE</scope>
    <source>
        <strain evidence="3">AS</strain>
    </source>
</reference>
<dbReference type="RefSeq" id="XP_744274.2">
    <property type="nucleotide sequence ID" value="XM_739181.2"/>
</dbReference>
<evidence type="ECO:0000313" key="3">
    <source>
        <dbReference type="EMBL" id="VTZ67060.1"/>
    </source>
</evidence>
<dbReference type="SUPFAM" id="SSF50978">
    <property type="entry name" value="WD40 repeat-like"/>
    <property type="match status" value="1"/>
</dbReference>
<dbReference type="EMBL" id="LT608169">
    <property type="protein sequence ID" value="SCL97650.1"/>
    <property type="molecule type" value="Genomic_DNA"/>
</dbReference>
<evidence type="ECO:0000313" key="5">
    <source>
        <dbReference type="Proteomes" id="UP000507163"/>
    </source>
</evidence>
<proteinExistence type="predicted"/>
<feature type="compositionally biased region" description="Polar residues" evidence="1">
    <location>
        <begin position="27"/>
        <end position="37"/>
    </location>
</feature>
<dbReference type="Proteomes" id="UP000071118">
    <property type="component" value="Chromosome 3"/>
</dbReference>
<feature type="compositionally biased region" description="Acidic residues" evidence="1">
    <location>
        <begin position="444"/>
        <end position="453"/>
    </location>
</feature>
<dbReference type="Gene3D" id="2.130.10.10">
    <property type="entry name" value="YVTN repeat-like/Quinoprotein amine dehydrogenase"/>
    <property type="match status" value="1"/>
</dbReference>
<sequence>MGEIYTNGESFSLPPKTKISDGKENQNNDTNNSTKRNASYKEDVIEKRDPDAIENGERKKYDNRNNNENVENGNKLTKPEIKKETNFLDRFQKQFTRSDSTNDNLIRIDQQNEEWDEQNKWSFSNLVTNIKSIVIKNHIYVAKICGIPNQPNKPGPVIAINIEHTKQNPNTNIIIQTPCVYEKYTIRGKLLQHKSLYPNTITSMVYGNIGGIGKVIILGTQSGYILIYKAERFECILKLNSKKSLKNYFSKNTQRDSMDDWDYQNNIANYCNNHNDKYFPDIYDDSSSEIETDEIKNESNGLIDHNNLSYQISGISVKSTFANFIHWIIAGNMKGHIFIWEVPSGNIVKILMHPMYMFTNMKNVTNPLNSDYYKPYDANINYKKRKKKKKHLNIVKTKTLKNSNFLNIPNSNISMNSSGKTDSSKESSSYSFSESSISDMEEKSQEDENEENFSEFSNDQYMTDSDGNNSESYLNDKIKKTNMIGNKKNAYDKCYVSAILAITHKYELWVGFGNGYIAVYDLYDFQLLLYTRISKKPIMDLKYSKILEGVLILIGNDYISIWDTKSLKQIKKIPTSQITKNLLLSSIYILEPPNSWKNKQAILISGCNNGSVCITSIKKKIDGELIFSYIKTYTKNFEPHVPISYIHIDPNINVAFVGDASGVVFTVPQILNTFKHDNDPK</sequence>
<reference evidence="3 4" key="1">
    <citation type="journal article" date="2014" name="BMC Biol.">
        <title>A comprehensive evaluation of rodent malaria parasite genomes and gene expression.</title>
        <authorList>
            <person name="Otto T.D."/>
            <person name="Bohme U."/>
            <person name="Jackson A.P."/>
            <person name="Hunt M."/>
            <person name="Franke-Fayard B."/>
            <person name="Hoeijmakers W.A."/>
            <person name="Religa A.A."/>
            <person name="Robertson L."/>
            <person name="Sanders M."/>
            <person name="Ogun S.A."/>
            <person name="Cunningham D."/>
            <person name="Erhart A."/>
            <person name="Billker O."/>
            <person name="Khan S.M."/>
            <person name="Stunnenberg H.G."/>
            <person name="Langhorne J."/>
            <person name="Holder A.A."/>
            <person name="Waters A.P."/>
            <person name="Newbold C.I."/>
            <person name="Pain A."/>
            <person name="Berriman M."/>
            <person name="Janse C.J."/>
        </authorList>
    </citation>
    <scope>NUCLEOTIDE SEQUENCE [LARGE SCALE GENOMIC DNA]</scope>
    <source>
        <strain evidence="3 4">AS</strain>
    </source>
</reference>
<dbReference type="Proteomes" id="UP000507163">
    <property type="component" value="Chromosome 3"/>
</dbReference>
<dbReference type="VEuPathDB" id="PlasmoDB:PCHAS_0314200"/>
<dbReference type="GeneID" id="3497388"/>
<feature type="region of interest" description="Disordered" evidence="1">
    <location>
        <begin position="1"/>
        <end position="78"/>
    </location>
</feature>
<dbReference type="InterPro" id="IPR036322">
    <property type="entry name" value="WD40_repeat_dom_sf"/>
</dbReference>
<evidence type="ECO:0000313" key="2">
    <source>
        <dbReference type="EMBL" id="SCL97650.1"/>
    </source>
</evidence>
<dbReference type="InterPro" id="IPR015943">
    <property type="entry name" value="WD40/YVTN_repeat-like_dom_sf"/>
</dbReference>
<dbReference type="EMBL" id="LK022880">
    <property type="protein sequence ID" value="VTZ67060.1"/>
    <property type="molecule type" value="Genomic_DNA"/>
</dbReference>
<gene>
    <name evidence="2" type="ORF">PCHAJ_000042900</name>
    <name evidence="3" type="ORF">PCHAS_0314200</name>
</gene>
<evidence type="ECO:0000313" key="4">
    <source>
        <dbReference type="Proteomes" id="UP000071118"/>
    </source>
</evidence>
<dbReference type="OrthoDB" id="361914at2759"/>
<feature type="compositionally biased region" description="Basic and acidic residues" evidence="1">
    <location>
        <begin position="39"/>
        <end position="65"/>
    </location>
</feature>
<accession>A0A077TH44</accession>
<protein>
    <submittedName>
        <fullName evidence="3">Uncharacterized protein</fullName>
    </submittedName>
</protein>
<reference evidence="3" key="3">
    <citation type="submission" date="2019-05" db="EMBL/GenBank/DDBJ databases">
        <authorList>
            <consortium name="Pathogen Informatics"/>
        </authorList>
    </citation>
    <scope>NUCLEOTIDE SEQUENCE</scope>
    <source>
        <strain evidence="2 5">AJ</strain>
        <strain evidence="3">AS</strain>
    </source>
</reference>
<keyword evidence="4" id="KW-1185">Reference proteome</keyword>
<evidence type="ECO:0000256" key="1">
    <source>
        <dbReference type="SAM" id="MobiDB-lite"/>
    </source>
</evidence>
<name>A0A077TH44_PLACU</name>
<dbReference type="KEGG" id="pcb:PCHAS_0314200"/>
<organism evidence="3 4">
    <name type="scientific">Plasmodium chabaudi chabaudi</name>
    <dbReference type="NCBI Taxonomy" id="31271"/>
    <lineage>
        <taxon>Eukaryota</taxon>
        <taxon>Sar</taxon>
        <taxon>Alveolata</taxon>
        <taxon>Apicomplexa</taxon>
        <taxon>Aconoidasida</taxon>
        <taxon>Haemosporida</taxon>
        <taxon>Plasmodiidae</taxon>
        <taxon>Plasmodium</taxon>
        <taxon>Plasmodium (Vinckeia)</taxon>
    </lineage>
</organism>
<feature type="region of interest" description="Disordered" evidence="1">
    <location>
        <begin position="416"/>
        <end position="469"/>
    </location>
</feature>